<accession>A0A4P8IIR4</accession>
<dbReference type="OrthoDB" id="9803238at2"/>
<dbReference type="AlphaFoldDB" id="A0A4P8IIR4"/>
<organism evidence="1 2">
    <name type="scientific">Anaerostipes rhamnosivorans</name>
    <dbReference type="NCBI Taxonomy" id="1229621"/>
    <lineage>
        <taxon>Bacteria</taxon>
        <taxon>Bacillati</taxon>
        <taxon>Bacillota</taxon>
        <taxon>Clostridia</taxon>
        <taxon>Lachnospirales</taxon>
        <taxon>Lachnospiraceae</taxon>
        <taxon>Anaerostipes</taxon>
    </lineage>
</organism>
<protein>
    <submittedName>
        <fullName evidence="1">Uncharacterized protein</fullName>
    </submittedName>
</protein>
<dbReference type="EMBL" id="CP040058">
    <property type="protein sequence ID" value="QCP35069.1"/>
    <property type="molecule type" value="Genomic_DNA"/>
</dbReference>
<evidence type="ECO:0000313" key="1">
    <source>
        <dbReference type="EMBL" id="QCP35069.1"/>
    </source>
</evidence>
<sequence>MNQILEQMQQEKKLVSLYHFVGGREKILEGYILYITEQELLAAKISERGEYDGFILERPDHFFRAQTDGSRERRIGTLYLHKKRSHGRIIKKDHQSCMEALLRYAKEQRLLVSFYMDEDRRYSILGSILDFSKNFVKVQKIDTDGFEDGFVYLDIQKVISCRCDTAKEQDILLLNHINC</sequence>
<keyword evidence="2" id="KW-1185">Reference proteome</keyword>
<evidence type="ECO:0000313" key="2">
    <source>
        <dbReference type="Proteomes" id="UP000298653"/>
    </source>
</evidence>
<dbReference type="RefSeq" id="WP_137328496.1">
    <property type="nucleotide sequence ID" value="NZ_CP040058.1"/>
</dbReference>
<proteinExistence type="predicted"/>
<name>A0A4P8IIR4_9FIRM</name>
<dbReference type="KEGG" id="arf:AR1Y2_1615"/>
<gene>
    <name evidence="1" type="ORF">AR1Y2_1615</name>
</gene>
<reference evidence="1 2" key="1">
    <citation type="submission" date="2019-05" db="EMBL/GenBank/DDBJ databases">
        <title>Complete genome sequencing of Anaerostipes rhamnosivorans.</title>
        <authorList>
            <person name="Bui T.P.N."/>
            <person name="de Vos W.M."/>
        </authorList>
    </citation>
    <scope>NUCLEOTIDE SEQUENCE [LARGE SCALE GENOMIC DNA]</scope>
    <source>
        <strain evidence="1 2">1y2</strain>
    </source>
</reference>
<dbReference type="Proteomes" id="UP000298653">
    <property type="component" value="Chromosome"/>
</dbReference>